<comment type="caution">
    <text evidence="2">The sequence shown here is derived from an EMBL/GenBank/DDBJ whole genome shotgun (WGS) entry which is preliminary data.</text>
</comment>
<organism evidence="2 3">
    <name type="scientific">Kitasatospora atroaurantiaca</name>
    <dbReference type="NCBI Taxonomy" id="285545"/>
    <lineage>
        <taxon>Bacteria</taxon>
        <taxon>Bacillati</taxon>
        <taxon>Actinomycetota</taxon>
        <taxon>Actinomycetes</taxon>
        <taxon>Kitasatosporales</taxon>
        <taxon>Streptomycetaceae</taxon>
        <taxon>Kitasatospora</taxon>
    </lineage>
</organism>
<sequence length="433" mass="48198">MAVGHSVDPARWQSVFEGLMARVAGRFARVEPRRWARAFVLGLLADLPRKNCWTIAEHVGNASPAGMQHLLSRASWDADQVRDDMRTFVVDHLGDEDAVLVVDETGDLKKGTHSVGVQRQYTGTAGRIENSQVAVYLVYSATAGHAAIDRRLYIPRSWTQDPDRCRAAGIPDELRFATKPALATEMIAQALDAGVPARWVAGDEVYGGDPHLSVELESRQIGYVLAVSRKRPIPTRAGVFRAGVLAHGLPKRAWQRLSAGAGAKGHRFYDWAQVDIDAPTAGSGYRWLLIRRNRRTGELAFYRCYSARPVPLSSLVEVAGRRWTVEETFQAAKGLAGLDEHQVRRWTSWHRWTTLAMLAHAFLAVTAAIERASGPSSPDLAPLTCGEIRRLFAGLLVQPVRDLGHQLRWSAWRRRHQARARTSHYQRQAALHP</sequence>
<name>A0A561EMT0_9ACTN</name>
<dbReference type="AlphaFoldDB" id="A0A561EMT0"/>
<dbReference type="PANTHER" id="PTHR33627">
    <property type="entry name" value="TRANSPOSASE"/>
    <property type="match status" value="1"/>
</dbReference>
<gene>
    <name evidence="2" type="ORF">FB465_1876</name>
</gene>
<dbReference type="Proteomes" id="UP000318416">
    <property type="component" value="Unassembled WGS sequence"/>
</dbReference>
<dbReference type="InterPro" id="IPR038721">
    <property type="entry name" value="IS701-like_DDE_dom"/>
</dbReference>
<protein>
    <submittedName>
        <fullName evidence="2">SRSO17 transposase</fullName>
    </submittedName>
</protein>
<proteinExistence type="predicted"/>
<dbReference type="InterPro" id="IPR012337">
    <property type="entry name" value="RNaseH-like_sf"/>
</dbReference>
<dbReference type="EMBL" id="VIVR01000001">
    <property type="protein sequence ID" value="TWE16882.1"/>
    <property type="molecule type" value="Genomic_DNA"/>
</dbReference>
<dbReference type="Pfam" id="PF13546">
    <property type="entry name" value="DDE_5"/>
    <property type="match status" value="1"/>
</dbReference>
<dbReference type="NCBIfam" id="NF033540">
    <property type="entry name" value="transpos_IS701"/>
    <property type="match status" value="1"/>
</dbReference>
<accession>A0A561EMT0</accession>
<dbReference type="SUPFAM" id="SSF53098">
    <property type="entry name" value="Ribonuclease H-like"/>
    <property type="match status" value="1"/>
</dbReference>
<keyword evidence="3" id="KW-1185">Reference proteome</keyword>
<reference evidence="2 3" key="1">
    <citation type="submission" date="2019-06" db="EMBL/GenBank/DDBJ databases">
        <title>Sequencing the genomes of 1000 actinobacteria strains.</title>
        <authorList>
            <person name="Klenk H.-P."/>
        </authorList>
    </citation>
    <scope>NUCLEOTIDE SEQUENCE [LARGE SCALE GENOMIC DNA]</scope>
    <source>
        <strain evidence="2 3">DSM 41649</strain>
    </source>
</reference>
<evidence type="ECO:0000313" key="3">
    <source>
        <dbReference type="Proteomes" id="UP000318416"/>
    </source>
</evidence>
<evidence type="ECO:0000259" key="1">
    <source>
        <dbReference type="Pfam" id="PF13546"/>
    </source>
</evidence>
<feature type="domain" description="Transposase IS701-like DDE" evidence="1">
    <location>
        <begin position="26"/>
        <end position="231"/>
    </location>
</feature>
<dbReference type="InterPro" id="IPR039365">
    <property type="entry name" value="IS701-like"/>
</dbReference>
<evidence type="ECO:0000313" key="2">
    <source>
        <dbReference type="EMBL" id="TWE16882.1"/>
    </source>
</evidence>
<dbReference type="PANTHER" id="PTHR33627:SF1">
    <property type="entry name" value="TRANSPOSASE"/>
    <property type="match status" value="1"/>
</dbReference>